<dbReference type="Proteomes" id="UP000828048">
    <property type="component" value="Chromosome 8"/>
</dbReference>
<name>A0ACB7YJQ1_9ERIC</name>
<dbReference type="EMBL" id="CM037158">
    <property type="protein sequence ID" value="KAH7853059.1"/>
    <property type="molecule type" value="Genomic_DNA"/>
</dbReference>
<comment type="caution">
    <text evidence="1">The sequence shown here is derived from an EMBL/GenBank/DDBJ whole genome shotgun (WGS) entry which is preliminary data.</text>
</comment>
<proteinExistence type="predicted"/>
<reference evidence="1 2" key="1">
    <citation type="journal article" date="2021" name="Hortic Res">
        <title>High-quality reference genome and annotation aids understanding of berry development for evergreen blueberry (Vaccinium darrowii).</title>
        <authorList>
            <person name="Yu J."/>
            <person name="Hulse-Kemp A.M."/>
            <person name="Babiker E."/>
            <person name="Staton M."/>
        </authorList>
    </citation>
    <scope>NUCLEOTIDE SEQUENCE [LARGE SCALE GENOMIC DNA]</scope>
    <source>
        <strain evidence="2">cv. NJ 8807/NJ 8810</strain>
        <tissue evidence="1">Young leaf</tissue>
    </source>
</reference>
<sequence>MQIDMVSNADEDDELSGSEGDEGLDEDMEALRRACIITGTDLNSLQPSSPAPTTADKSGFSAASDSEEEEDDLELVRGIERRFSACNHAEVPLFLKPLSTLPPAVSDQDDDEDDFETLRAIQKRFAGYDKGSQKNGIDELMSEVEQVHANNIALEKETSITLVVDRTNVSEGFPDSLDLYNSSRSSKPINNVIHWISPSGLIEWHQPDNHSLSTMPCSSSSFPKSAQMFVDAIKKNRACQKFLRSKLMQIEARIEENKTLKQRIKLLRDFQVNCKKRTGRALSQKKDARVQLIFAIKPRANYKVNLLVNFVLPLI</sequence>
<evidence type="ECO:0000313" key="2">
    <source>
        <dbReference type="Proteomes" id="UP000828048"/>
    </source>
</evidence>
<accession>A0ACB7YJQ1</accession>
<keyword evidence="2" id="KW-1185">Reference proteome</keyword>
<evidence type="ECO:0000313" key="1">
    <source>
        <dbReference type="EMBL" id="KAH7853059.1"/>
    </source>
</evidence>
<gene>
    <name evidence="1" type="ORF">Vadar_032722</name>
</gene>
<protein>
    <submittedName>
        <fullName evidence="1">Uncharacterized protein</fullName>
    </submittedName>
</protein>
<organism evidence="1 2">
    <name type="scientific">Vaccinium darrowii</name>
    <dbReference type="NCBI Taxonomy" id="229202"/>
    <lineage>
        <taxon>Eukaryota</taxon>
        <taxon>Viridiplantae</taxon>
        <taxon>Streptophyta</taxon>
        <taxon>Embryophyta</taxon>
        <taxon>Tracheophyta</taxon>
        <taxon>Spermatophyta</taxon>
        <taxon>Magnoliopsida</taxon>
        <taxon>eudicotyledons</taxon>
        <taxon>Gunneridae</taxon>
        <taxon>Pentapetalae</taxon>
        <taxon>asterids</taxon>
        <taxon>Ericales</taxon>
        <taxon>Ericaceae</taxon>
        <taxon>Vaccinioideae</taxon>
        <taxon>Vaccinieae</taxon>
        <taxon>Vaccinium</taxon>
    </lineage>
</organism>